<protein>
    <recommendedName>
        <fullName evidence="2">VOC domain-containing protein</fullName>
    </recommendedName>
</protein>
<dbReference type="SUPFAM" id="SSF54593">
    <property type="entry name" value="Glyoxalase/Bleomycin resistance protein/Dihydroxybiphenyl dioxygenase"/>
    <property type="match status" value="1"/>
</dbReference>
<dbReference type="PANTHER" id="PTHR43048:SF3">
    <property type="entry name" value="METHYLMALONYL-COA EPIMERASE, MITOCHONDRIAL"/>
    <property type="match status" value="1"/>
</dbReference>
<dbReference type="InterPro" id="IPR037523">
    <property type="entry name" value="VOC_core"/>
</dbReference>
<keyword evidence="1" id="KW-0479">Metal-binding</keyword>
<dbReference type="GO" id="GO:0046491">
    <property type="term" value="P:L-methylmalonyl-CoA metabolic process"/>
    <property type="evidence" value="ECO:0007669"/>
    <property type="project" value="TreeGrafter"/>
</dbReference>
<dbReference type="GO" id="GO:0004493">
    <property type="term" value="F:methylmalonyl-CoA epimerase activity"/>
    <property type="evidence" value="ECO:0007669"/>
    <property type="project" value="TreeGrafter"/>
</dbReference>
<dbReference type="AlphaFoldDB" id="A0A0D2FYC5"/>
<proteinExistence type="predicted"/>
<name>A0A0D2FYC5_9EURO</name>
<gene>
    <name evidence="3" type="ORF">Z518_01970</name>
</gene>
<dbReference type="PANTHER" id="PTHR43048">
    <property type="entry name" value="METHYLMALONYL-COA EPIMERASE"/>
    <property type="match status" value="1"/>
</dbReference>
<dbReference type="CDD" id="cd07267">
    <property type="entry name" value="THT_Oxygenase_N"/>
    <property type="match status" value="1"/>
</dbReference>
<evidence type="ECO:0000313" key="3">
    <source>
        <dbReference type="EMBL" id="KIX07317.1"/>
    </source>
</evidence>
<dbReference type="GeneID" id="25290041"/>
<dbReference type="InterPro" id="IPR004360">
    <property type="entry name" value="Glyas_Fos-R_dOase_dom"/>
</dbReference>
<evidence type="ECO:0000313" key="4">
    <source>
        <dbReference type="Proteomes" id="UP000053617"/>
    </source>
</evidence>
<feature type="domain" description="VOC" evidence="2">
    <location>
        <begin position="193"/>
        <end position="322"/>
    </location>
</feature>
<dbReference type="Pfam" id="PF00903">
    <property type="entry name" value="Glyoxalase"/>
    <property type="match status" value="1"/>
</dbReference>
<keyword evidence="4" id="KW-1185">Reference proteome</keyword>
<dbReference type="InterPro" id="IPR029068">
    <property type="entry name" value="Glyas_Bleomycin-R_OHBP_Dase"/>
</dbReference>
<dbReference type="VEuPathDB" id="FungiDB:Z518_01970"/>
<dbReference type="GO" id="GO:0046872">
    <property type="term" value="F:metal ion binding"/>
    <property type="evidence" value="ECO:0007669"/>
    <property type="project" value="UniProtKB-KW"/>
</dbReference>
<dbReference type="InterPro" id="IPR051785">
    <property type="entry name" value="MMCE/EMCE_epimerase"/>
</dbReference>
<dbReference type="HOGENOM" id="CLU_052361_0_1_1"/>
<dbReference type="STRING" id="1442369.A0A0D2FYC5"/>
<dbReference type="Gene3D" id="3.10.180.10">
    <property type="entry name" value="2,3-Dihydroxybiphenyl 1,2-Dioxygenase, domain 1"/>
    <property type="match status" value="2"/>
</dbReference>
<dbReference type="PROSITE" id="PS51819">
    <property type="entry name" value="VOC"/>
    <property type="match status" value="1"/>
</dbReference>
<organism evidence="3 4">
    <name type="scientific">Rhinocladiella mackenziei CBS 650.93</name>
    <dbReference type="NCBI Taxonomy" id="1442369"/>
    <lineage>
        <taxon>Eukaryota</taxon>
        <taxon>Fungi</taxon>
        <taxon>Dikarya</taxon>
        <taxon>Ascomycota</taxon>
        <taxon>Pezizomycotina</taxon>
        <taxon>Eurotiomycetes</taxon>
        <taxon>Chaetothyriomycetidae</taxon>
        <taxon>Chaetothyriales</taxon>
        <taxon>Herpotrichiellaceae</taxon>
        <taxon>Rhinocladiella</taxon>
    </lineage>
</organism>
<evidence type="ECO:0000259" key="2">
    <source>
        <dbReference type="PROSITE" id="PS51819"/>
    </source>
</evidence>
<dbReference type="RefSeq" id="XP_013274453.1">
    <property type="nucleotide sequence ID" value="XM_013418999.1"/>
</dbReference>
<accession>A0A0D2FYC5</accession>
<dbReference type="EMBL" id="KN847476">
    <property type="protein sequence ID" value="KIX07317.1"/>
    <property type="molecule type" value="Genomic_DNA"/>
</dbReference>
<reference evidence="3 4" key="1">
    <citation type="submission" date="2015-01" db="EMBL/GenBank/DDBJ databases">
        <title>The Genome Sequence of Rhinocladiella mackenzie CBS 650.93.</title>
        <authorList>
            <consortium name="The Broad Institute Genomics Platform"/>
            <person name="Cuomo C."/>
            <person name="de Hoog S."/>
            <person name="Gorbushina A."/>
            <person name="Stielow B."/>
            <person name="Teixiera M."/>
            <person name="Abouelleil A."/>
            <person name="Chapman S.B."/>
            <person name="Priest M."/>
            <person name="Young S.K."/>
            <person name="Wortman J."/>
            <person name="Nusbaum C."/>
            <person name="Birren B."/>
        </authorList>
    </citation>
    <scope>NUCLEOTIDE SEQUENCE [LARGE SCALE GENOMIC DNA]</scope>
    <source>
        <strain evidence="3 4">CBS 650.93</strain>
    </source>
</reference>
<evidence type="ECO:0000256" key="1">
    <source>
        <dbReference type="ARBA" id="ARBA00022723"/>
    </source>
</evidence>
<dbReference type="GO" id="GO:0005739">
    <property type="term" value="C:mitochondrion"/>
    <property type="evidence" value="ECO:0007669"/>
    <property type="project" value="TreeGrafter"/>
</dbReference>
<dbReference type="FunFam" id="3.10.180.10:FF:000039">
    <property type="entry name" value="Trihydroxytoluene oxygenase (AFU_orthologue AFUA_8G02470)"/>
    <property type="match status" value="1"/>
</dbReference>
<dbReference type="OrthoDB" id="3360610at2759"/>
<sequence length="361" mass="41256">MSAVLTILGYLPRFIRERLVPTMLIPEIKNDPSKVQLARLSHVYFEHPDLKKFAKFAEDFGFVKAHETKDTIYFRGYGKDQYVYVAKKSKDGKPHFGGGAFVAQSEEQFEKAKKIEGAQLKDLDGPGGGKIITFARPNGTFMHVVYGQTPREVDTTEVPTATHEHQGPYNLPFEKHRLGQFQRYHSGPALVHKLGHYGYVCKEFDQELTFYTSNFNFVPTDILYHPQFSNIDVLTFIHLDLGKEWSDHHILFLQRAPPDVKQTYIHHSSYEVADFDTQLIGHEWLAKKGWKSVWGVGRHVLGSQIFDYWQDPSGYKIEHYADGDVVNTDVETRREVVGPLSVWGPELPKDFGTDGTIVPLN</sequence>
<dbReference type="Proteomes" id="UP000053617">
    <property type="component" value="Unassembled WGS sequence"/>
</dbReference>
<dbReference type="FunFam" id="3.10.180.10:FF:000034">
    <property type="entry name" value="Glyoxalase/Bleomycin resistance protein/Dihydroxybiphenyl dioxygenase"/>
    <property type="match status" value="1"/>
</dbReference>